<dbReference type="OrthoDB" id="2965932at2759"/>
<name>A0A9P8APZ0_9AGAR</name>
<reference evidence="1" key="1">
    <citation type="submission" date="2020-11" db="EMBL/GenBank/DDBJ databases">
        <title>Adaptations for nitrogen fixation in a non-lichenized fungal sporocarp promotes dispersal by wood-feeding termites.</title>
        <authorList>
            <consortium name="DOE Joint Genome Institute"/>
            <person name="Koch R.A."/>
            <person name="Yoon G."/>
            <person name="Arayal U."/>
            <person name="Lail K."/>
            <person name="Amirebrahimi M."/>
            <person name="Labutti K."/>
            <person name="Lipzen A."/>
            <person name="Riley R."/>
            <person name="Barry K."/>
            <person name="Henrissat B."/>
            <person name="Grigoriev I.V."/>
            <person name="Herr J.R."/>
            <person name="Aime M.C."/>
        </authorList>
    </citation>
    <scope>NUCLEOTIDE SEQUENCE</scope>
    <source>
        <strain evidence="1">MCA 3950</strain>
    </source>
</reference>
<organism evidence="1 2">
    <name type="scientific">Guyanagaster necrorhizus</name>
    <dbReference type="NCBI Taxonomy" id="856835"/>
    <lineage>
        <taxon>Eukaryota</taxon>
        <taxon>Fungi</taxon>
        <taxon>Dikarya</taxon>
        <taxon>Basidiomycota</taxon>
        <taxon>Agaricomycotina</taxon>
        <taxon>Agaricomycetes</taxon>
        <taxon>Agaricomycetidae</taxon>
        <taxon>Agaricales</taxon>
        <taxon>Marasmiineae</taxon>
        <taxon>Physalacriaceae</taxon>
        <taxon>Guyanagaster</taxon>
    </lineage>
</organism>
<dbReference type="RefSeq" id="XP_043037338.1">
    <property type="nucleotide sequence ID" value="XM_043184308.1"/>
</dbReference>
<keyword evidence="2" id="KW-1185">Reference proteome</keyword>
<dbReference type="EMBL" id="MU250542">
    <property type="protein sequence ID" value="KAG7443838.1"/>
    <property type="molecule type" value="Genomic_DNA"/>
</dbReference>
<protein>
    <submittedName>
        <fullName evidence="1">Uncharacterized protein</fullName>
    </submittedName>
</protein>
<dbReference type="GeneID" id="66106605"/>
<accession>A0A9P8APZ0</accession>
<proteinExistence type="predicted"/>
<comment type="caution">
    <text evidence="1">The sequence shown here is derived from an EMBL/GenBank/DDBJ whole genome shotgun (WGS) entry which is preliminary data.</text>
</comment>
<evidence type="ECO:0000313" key="1">
    <source>
        <dbReference type="EMBL" id="KAG7443838.1"/>
    </source>
</evidence>
<sequence>MEEEELEKVNHRYAASPVSILPMQLQGATSVLDQELIKCTEYMYPMVLCHLGLSVTHAARKNSILEFRIIDFTIPTDLAVHLSPAFHGGSNEPSIRIIKGPWKMMPVIIMAIVVQVFTLISILAPNSLEIGSASPINDIINVPTIFFDRSQQDTGWTSEFGGIQDCTGNLSSAWERILGCSFQFDELVTWKVPDGCQSGCNYTIEYPGPVLTSAKTRVLALGMMPILRTPHSPLLSSAVLHGHYLMRFTQPIITSIIVELQ</sequence>
<gene>
    <name evidence="1" type="ORF">BT62DRAFT_921505</name>
</gene>
<dbReference type="Proteomes" id="UP000812287">
    <property type="component" value="Unassembled WGS sequence"/>
</dbReference>
<evidence type="ECO:0000313" key="2">
    <source>
        <dbReference type="Proteomes" id="UP000812287"/>
    </source>
</evidence>
<dbReference type="AlphaFoldDB" id="A0A9P8APZ0"/>